<accession>A0A8H3EWS7</accession>
<dbReference type="InterPro" id="IPR017441">
    <property type="entry name" value="Protein_kinase_ATP_BS"/>
</dbReference>
<dbReference type="SMART" id="SM00220">
    <property type="entry name" value="S_TKc"/>
    <property type="match status" value="1"/>
</dbReference>
<dbReference type="PANTHER" id="PTHR46082:SF11">
    <property type="entry name" value="AAA+ ATPASE DOMAIN-CONTAINING PROTEIN-RELATED"/>
    <property type="match status" value="1"/>
</dbReference>
<keyword evidence="1 3" id="KW-0547">Nucleotide-binding</keyword>
<dbReference type="PROSITE" id="PS50011">
    <property type="entry name" value="PROTEIN_KINASE_DOM"/>
    <property type="match status" value="1"/>
</dbReference>
<dbReference type="SUPFAM" id="SSF56112">
    <property type="entry name" value="Protein kinase-like (PK-like)"/>
    <property type="match status" value="1"/>
</dbReference>
<dbReference type="SUPFAM" id="SSF48452">
    <property type="entry name" value="TPR-like"/>
    <property type="match status" value="2"/>
</dbReference>
<evidence type="ECO:0000259" key="5">
    <source>
        <dbReference type="PROSITE" id="PS50011"/>
    </source>
</evidence>
<reference evidence="6" key="1">
    <citation type="submission" date="2021-03" db="EMBL/GenBank/DDBJ databases">
        <authorList>
            <person name="Tagirdzhanova G."/>
        </authorList>
    </citation>
    <scope>NUCLEOTIDE SEQUENCE</scope>
</reference>
<dbReference type="PROSITE" id="PS00107">
    <property type="entry name" value="PROTEIN_KINASE_ATP"/>
    <property type="match status" value="1"/>
</dbReference>
<organism evidence="6 7">
    <name type="scientific">Alectoria fallacina</name>
    <dbReference type="NCBI Taxonomy" id="1903189"/>
    <lineage>
        <taxon>Eukaryota</taxon>
        <taxon>Fungi</taxon>
        <taxon>Dikarya</taxon>
        <taxon>Ascomycota</taxon>
        <taxon>Pezizomycotina</taxon>
        <taxon>Lecanoromycetes</taxon>
        <taxon>OSLEUM clade</taxon>
        <taxon>Lecanoromycetidae</taxon>
        <taxon>Lecanorales</taxon>
        <taxon>Lecanorineae</taxon>
        <taxon>Parmeliaceae</taxon>
        <taxon>Alectoria</taxon>
    </lineage>
</organism>
<gene>
    <name evidence="6" type="ORF">ALECFALPRED_009130</name>
</gene>
<dbReference type="InterPro" id="IPR011990">
    <property type="entry name" value="TPR-like_helical_dom_sf"/>
</dbReference>
<dbReference type="InterPro" id="IPR053137">
    <property type="entry name" value="NLR-like"/>
</dbReference>
<evidence type="ECO:0000313" key="7">
    <source>
        <dbReference type="Proteomes" id="UP000664203"/>
    </source>
</evidence>
<evidence type="ECO:0000256" key="2">
    <source>
        <dbReference type="ARBA" id="ARBA00022840"/>
    </source>
</evidence>
<dbReference type="Proteomes" id="UP000664203">
    <property type="component" value="Unassembled WGS sequence"/>
</dbReference>
<dbReference type="GO" id="GO:0004672">
    <property type="term" value="F:protein kinase activity"/>
    <property type="evidence" value="ECO:0007669"/>
    <property type="project" value="InterPro"/>
</dbReference>
<feature type="binding site" evidence="3">
    <location>
        <position position="85"/>
    </location>
    <ligand>
        <name>ATP</name>
        <dbReference type="ChEBI" id="CHEBI:30616"/>
    </ligand>
</feature>
<proteinExistence type="predicted"/>
<dbReference type="GO" id="GO:0005524">
    <property type="term" value="F:ATP binding"/>
    <property type="evidence" value="ECO:0007669"/>
    <property type="project" value="UniProtKB-UniRule"/>
</dbReference>
<dbReference type="InterPro" id="IPR011009">
    <property type="entry name" value="Kinase-like_dom_sf"/>
</dbReference>
<dbReference type="OrthoDB" id="626167at2759"/>
<dbReference type="AlphaFoldDB" id="A0A8H3EWS7"/>
<name>A0A8H3EWS7_9LECA</name>
<dbReference type="EMBL" id="CAJPDR010000066">
    <property type="protein sequence ID" value="CAF9913887.1"/>
    <property type="molecule type" value="Genomic_DNA"/>
</dbReference>
<dbReference type="InterPro" id="IPR019734">
    <property type="entry name" value="TPR_rpt"/>
</dbReference>
<sequence>MSAECDLDKYISFTSSGTLFQSATLASLTATDITYDFLTFLGTAQSLNIDFLPISWDPSQANIGQGGTAEISQSLINLETAFAFKRPTSVGLSITEAKKTAIFEALVAEISVLGHTSIRRHPNINRLEGICWDTEPQGDSVWPILVFEKTQHGDLGAFMEHGAGTKLDLRNRLNLCVGIATAVSDLHLNGIIHGDIKPANVLIFETSSKHFVARVADFGFSTWLGCTDDMVLMPRTPHWTAPEWHHRPITRTSAVKMDIYSFGLLCLWLLSYRGKEPTGRRAHKEMESNMMASTLAHQMVLEMTDANDEQRSNLYQLFDLSLVIDPAKRCSNMGQLMCLVAPDRILDFRTPEMLGSDRPISPKDFRVTSSVFPLYQSQYGVRTHIVACLEERISKSSALAPTSQRAAFELAFCYALGFGVSKNDAKASALLEKAARSQGELTNEIDRVRYGRLRSHPRSGIYNSSLYRGHIITSYAAGGRYYLEKGTLDEAASHLKNEIADVESMVGVGHQIVLVLKSSLTSVLIWQEQWEEARKLETQVLKWSSKNLGERHADTVGSRGKLGLIYRKQKRWKEAELLQAQATTASLSELGLEHGFTLNSLRDLALTFQAQGKWEKAERLGKQVLEIRQNAFGSEHPETINILETLTSFRKEQDYWKGQEKRAVQYEQSGTNLVLPTLSTVSLPANSMGMQEELEEYVLRMLDFKEEVLGRDHPLILSMLTTLAHMYQEQGRLKEAEEKALEVAGIRKRVNPGHPATLTDMIRLGSIYHSQGRWKDAEDLQLEAIDANSKMAETASERLLLMSHLASNYSRQGRLSEAERLQVEIMEANIEKLGQEDLITLNSMGTLSLTYMRQGRWKDAEVLALHVANSRQTSLGPDNPVTLVGLSSLINVYKGQERWEEAESLATQVLDKRTKILGDSHPRTIRTMRDLAVIWKAQRREDEASNLMSKVVGLSETVLGSGHPDTISRKQTFDAWGSQVNQYPSTGDDEGSKMIPSSQDTGTLVDEGLTQTSPVATESTPNVESVADYKNCSGIRKPGSRRRQILKALEKQFASRSASDGVPQGFDHKARQRRDLLIEYGVD</sequence>
<dbReference type="Gene3D" id="1.25.40.10">
    <property type="entry name" value="Tetratricopeptide repeat domain"/>
    <property type="match status" value="3"/>
</dbReference>
<evidence type="ECO:0000313" key="6">
    <source>
        <dbReference type="EMBL" id="CAF9913887.1"/>
    </source>
</evidence>
<keyword evidence="4" id="KW-0175">Coiled coil</keyword>
<evidence type="ECO:0000256" key="4">
    <source>
        <dbReference type="SAM" id="Coils"/>
    </source>
</evidence>
<protein>
    <recommendedName>
        <fullName evidence="5">Protein kinase domain-containing protein</fullName>
    </recommendedName>
</protein>
<dbReference type="InterPro" id="IPR008271">
    <property type="entry name" value="Ser/Thr_kinase_AS"/>
</dbReference>
<dbReference type="Pfam" id="PF00069">
    <property type="entry name" value="Pkinase"/>
    <property type="match status" value="1"/>
</dbReference>
<dbReference type="Pfam" id="PF13424">
    <property type="entry name" value="TPR_12"/>
    <property type="match status" value="3"/>
</dbReference>
<dbReference type="InterPro" id="IPR006597">
    <property type="entry name" value="Sel1-like"/>
</dbReference>
<feature type="coiled-coil region" evidence="4">
    <location>
        <begin position="777"/>
        <end position="836"/>
    </location>
</feature>
<dbReference type="SMART" id="SM00671">
    <property type="entry name" value="SEL1"/>
    <property type="match status" value="1"/>
</dbReference>
<dbReference type="PANTHER" id="PTHR46082">
    <property type="entry name" value="ATP/GTP-BINDING PROTEIN-RELATED"/>
    <property type="match status" value="1"/>
</dbReference>
<evidence type="ECO:0000256" key="1">
    <source>
        <dbReference type="ARBA" id="ARBA00022741"/>
    </source>
</evidence>
<comment type="caution">
    <text evidence="6">The sequence shown here is derived from an EMBL/GenBank/DDBJ whole genome shotgun (WGS) entry which is preliminary data.</text>
</comment>
<dbReference type="PROSITE" id="PS00108">
    <property type="entry name" value="PROTEIN_KINASE_ST"/>
    <property type="match status" value="1"/>
</dbReference>
<keyword evidence="2 3" id="KW-0067">ATP-binding</keyword>
<dbReference type="Pfam" id="PF13374">
    <property type="entry name" value="TPR_10"/>
    <property type="match status" value="3"/>
</dbReference>
<evidence type="ECO:0000256" key="3">
    <source>
        <dbReference type="PROSITE-ProRule" id="PRU10141"/>
    </source>
</evidence>
<feature type="domain" description="Protein kinase" evidence="5">
    <location>
        <begin position="57"/>
        <end position="346"/>
    </location>
</feature>
<dbReference type="SMART" id="SM00028">
    <property type="entry name" value="TPR"/>
    <property type="match status" value="4"/>
</dbReference>
<dbReference type="SUPFAM" id="SSF81901">
    <property type="entry name" value="HCP-like"/>
    <property type="match status" value="1"/>
</dbReference>
<keyword evidence="7" id="KW-1185">Reference proteome</keyword>
<dbReference type="InterPro" id="IPR000719">
    <property type="entry name" value="Prot_kinase_dom"/>
</dbReference>
<dbReference type="Gene3D" id="1.10.510.10">
    <property type="entry name" value="Transferase(Phosphotransferase) domain 1"/>
    <property type="match status" value="1"/>
</dbReference>